<dbReference type="OMA" id="KSAMCWV"/>
<organism evidence="6">
    <name type="scientific">Micromonas pusilla</name>
    <name type="common">Picoplanktonic green alga</name>
    <name type="synonym">Chromulina pusilla</name>
    <dbReference type="NCBI Taxonomy" id="38833"/>
    <lineage>
        <taxon>Eukaryota</taxon>
        <taxon>Viridiplantae</taxon>
        <taxon>Chlorophyta</taxon>
        <taxon>Mamiellophyceae</taxon>
        <taxon>Mamiellales</taxon>
        <taxon>Mamiellaceae</taxon>
        <taxon>Micromonas</taxon>
    </lineage>
</organism>
<keyword evidence="2 5" id="KW-0812">Transmembrane</keyword>
<keyword evidence="4 5" id="KW-0472">Membrane</keyword>
<reference evidence="6" key="1">
    <citation type="submission" date="2021-01" db="EMBL/GenBank/DDBJ databases">
        <authorList>
            <person name="Corre E."/>
            <person name="Pelletier E."/>
            <person name="Niang G."/>
            <person name="Scheremetjew M."/>
            <person name="Finn R."/>
            <person name="Kale V."/>
            <person name="Holt S."/>
            <person name="Cochrane G."/>
            <person name="Meng A."/>
            <person name="Brown T."/>
            <person name="Cohen L."/>
        </authorList>
    </citation>
    <scope>NUCLEOTIDE SEQUENCE</scope>
    <source>
        <strain evidence="6">RCC1614</strain>
    </source>
</reference>
<evidence type="ECO:0008006" key="7">
    <source>
        <dbReference type="Google" id="ProtNLM"/>
    </source>
</evidence>
<evidence type="ECO:0000256" key="3">
    <source>
        <dbReference type="ARBA" id="ARBA00022989"/>
    </source>
</evidence>
<dbReference type="PANTHER" id="PTHR31652:SF0">
    <property type="entry name" value="LIMR FAMILY PROTEIN DDB_G0283707-RELATED"/>
    <property type="match status" value="1"/>
</dbReference>
<feature type="transmembrane region" description="Helical" evidence="5">
    <location>
        <begin position="378"/>
        <end position="398"/>
    </location>
</feature>
<feature type="transmembrane region" description="Helical" evidence="5">
    <location>
        <begin position="426"/>
        <end position="448"/>
    </location>
</feature>
<evidence type="ECO:0000256" key="4">
    <source>
        <dbReference type="ARBA" id="ARBA00023136"/>
    </source>
</evidence>
<keyword evidence="3 5" id="KW-1133">Transmembrane helix</keyword>
<dbReference type="AlphaFoldDB" id="A0A7R9TNE8"/>
<feature type="transmembrane region" description="Helical" evidence="5">
    <location>
        <begin position="218"/>
        <end position="240"/>
    </location>
</feature>
<feature type="transmembrane region" description="Helical" evidence="5">
    <location>
        <begin position="89"/>
        <end position="110"/>
    </location>
</feature>
<comment type="subcellular location">
    <subcellularLocation>
        <location evidence="1">Membrane</location>
        <topology evidence="1">Multi-pass membrane protein</topology>
    </subcellularLocation>
</comment>
<dbReference type="PANTHER" id="PTHR31652">
    <property type="entry name" value="LIMR FAMILY PROTEIN DDB_G0283707-RELATED"/>
    <property type="match status" value="1"/>
</dbReference>
<accession>A0A7R9TNE8</accession>
<dbReference type="EMBL" id="HBDY01009563">
    <property type="protein sequence ID" value="CAD8240265.1"/>
    <property type="molecule type" value="Transcribed_RNA"/>
</dbReference>
<dbReference type="InterPro" id="IPR006876">
    <property type="entry name" value="LMBR1-like_membr_prot"/>
</dbReference>
<feature type="transmembrane region" description="Helical" evidence="5">
    <location>
        <begin position="334"/>
        <end position="358"/>
    </location>
</feature>
<name>A0A7R9TNE8_MICPS</name>
<sequence length="518" mass="56942">MGANYFLIPVAIVAAAIVVAINLYVLVHFQHPNDRNQSYFPKLVVVLGLSLATWSILLLPLDVANNASCSDAVIRSECDFALPMEELWYAVYMSMFLMVVVVVPWTFFFYEQEEEDTTRTKAKSASLWVTGVVAGLAIILGLCYAYLGFVELPVTSLKSGFSTLAAAPITSASRCIIADAANGMTSAGYACDATGGVTTEEWEVRTTFPVYVIAMSSIAAWFLLMVFGGVGMAAIPIDLLKAYVGRPRKVITKSEYTRIAGKIAEATKAVMVETREVQRMERGAGKSRTTRKKLALINKKLAQLEDDELTLQKMYPQGEDKDATWSMTVIMYHVALLGGVVAALISAFWMLHIVLYMMPDPPVSSFLNEFFIAMDEAWGLFGTTAFATFCFYLILCVIKGNVKIGFRLLLFSVYPMKIGGTLMSSLLFNVNLIMLSSIAVIQFCAQAFDGYAIDTEVSNIFGGEIQNLKGLGVLYEDKVFIYCFFAIACVSFLYLIQGEARGEGKKKKKSYLSASDDA</sequence>
<dbReference type="Pfam" id="PF04791">
    <property type="entry name" value="LMBR1"/>
    <property type="match status" value="2"/>
</dbReference>
<feature type="transmembrane region" description="Helical" evidence="5">
    <location>
        <begin position="6"/>
        <end position="27"/>
    </location>
</feature>
<protein>
    <recommendedName>
        <fullName evidence="7">LMBR1-like membrane protein</fullName>
    </recommendedName>
</protein>
<proteinExistence type="predicted"/>
<dbReference type="GO" id="GO:0016020">
    <property type="term" value="C:membrane"/>
    <property type="evidence" value="ECO:0007669"/>
    <property type="project" value="UniProtKB-SubCell"/>
</dbReference>
<evidence type="ECO:0000313" key="6">
    <source>
        <dbReference type="EMBL" id="CAD8240265.1"/>
    </source>
</evidence>
<feature type="transmembrane region" description="Helical" evidence="5">
    <location>
        <begin position="125"/>
        <end position="147"/>
    </location>
</feature>
<feature type="transmembrane region" description="Helical" evidence="5">
    <location>
        <begin position="39"/>
        <end position="61"/>
    </location>
</feature>
<evidence type="ECO:0000256" key="2">
    <source>
        <dbReference type="ARBA" id="ARBA00022692"/>
    </source>
</evidence>
<gene>
    <name evidence="6" type="ORF">MPUS1402_LOCUS7150</name>
</gene>
<feature type="transmembrane region" description="Helical" evidence="5">
    <location>
        <begin position="479"/>
        <end position="496"/>
    </location>
</feature>
<evidence type="ECO:0000256" key="1">
    <source>
        <dbReference type="ARBA" id="ARBA00004141"/>
    </source>
</evidence>
<evidence type="ECO:0000256" key="5">
    <source>
        <dbReference type="SAM" id="Phobius"/>
    </source>
</evidence>